<sequence length="106" mass="12455">MSVTECESAHRCQHFFHCTDTRSFCTLHIYLFMMNEKQDQFLFRSEIKANSLLFSHSNRFPESLLSSTWHHHASKLSLQEYKALVNILNVYKSYSDAVHMFTLSSS</sequence>
<reference evidence="1 2" key="1">
    <citation type="submission" date="2024-01" db="EMBL/GenBank/DDBJ databases">
        <title>The genomes of 5 underutilized Papilionoideae crops provide insights into root nodulation and disease resistanc.</title>
        <authorList>
            <person name="Jiang F."/>
        </authorList>
    </citation>
    <scope>NUCLEOTIDE SEQUENCE [LARGE SCALE GENOMIC DNA]</scope>
    <source>
        <strain evidence="1">LVBAO_FW01</strain>
        <tissue evidence="1">Leaves</tissue>
    </source>
</reference>
<comment type="caution">
    <text evidence="1">The sequence shown here is derived from an EMBL/GenBank/DDBJ whole genome shotgun (WGS) entry which is preliminary data.</text>
</comment>
<name>A0AAN9MS21_CANGL</name>
<evidence type="ECO:0000313" key="2">
    <source>
        <dbReference type="Proteomes" id="UP001367508"/>
    </source>
</evidence>
<organism evidence="1 2">
    <name type="scientific">Canavalia gladiata</name>
    <name type="common">Sword bean</name>
    <name type="synonym">Dolichos gladiatus</name>
    <dbReference type="NCBI Taxonomy" id="3824"/>
    <lineage>
        <taxon>Eukaryota</taxon>
        <taxon>Viridiplantae</taxon>
        <taxon>Streptophyta</taxon>
        <taxon>Embryophyta</taxon>
        <taxon>Tracheophyta</taxon>
        <taxon>Spermatophyta</taxon>
        <taxon>Magnoliopsida</taxon>
        <taxon>eudicotyledons</taxon>
        <taxon>Gunneridae</taxon>
        <taxon>Pentapetalae</taxon>
        <taxon>rosids</taxon>
        <taxon>fabids</taxon>
        <taxon>Fabales</taxon>
        <taxon>Fabaceae</taxon>
        <taxon>Papilionoideae</taxon>
        <taxon>50 kb inversion clade</taxon>
        <taxon>NPAAA clade</taxon>
        <taxon>indigoferoid/millettioid clade</taxon>
        <taxon>Phaseoleae</taxon>
        <taxon>Canavalia</taxon>
    </lineage>
</organism>
<dbReference type="Proteomes" id="UP001367508">
    <property type="component" value="Unassembled WGS sequence"/>
</dbReference>
<gene>
    <name evidence="1" type="ORF">VNO77_01893</name>
</gene>
<proteinExistence type="predicted"/>
<dbReference type="AlphaFoldDB" id="A0AAN9MS21"/>
<accession>A0AAN9MS21</accession>
<keyword evidence="2" id="KW-1185">Reference proteome</keyword>
<dbReference type="EMBL" id="JAYMYQ010000001">
    <property type="protein sequence ID" value="KAK7359925.1"/>
    <property type="molecule type" value="Genomic_DNA"/>
</dbReference>
<protein>
    <submittedName>
        <fullName evidence="1">Uncharacterized protein</fullName>
    </submittedName>
</protein>
<evidence type="ECO:0000313" key="1">
    <source>
        <dbReference type="EMBL" id="KAK7359925.1"/>
    </source>
</evidence>